<proteinExistence type="predicted"/>
<accession>A0ABM6HXT1</accession>
<dbReference type="PANTHER" id="PTHR34819:SF3">
    <property type="entry name" value="CELL SURFACE PROTEIN"/>
    <property type="match status" value="1"/>
</dbReference>
<dbReference type="InterPro" id="IPR001434">
    <property type="entry name" value="OmcB-like_DUF11"/>
</dbReference>
<evidence type="ECO:0000259" key="1">
    <source>
        <dbReference type="Pfam" id="PF01345"/>
    </source>
</evidence>
<protein>
    <recommendedName>
        <fullName evidence="1">DUF11 domain-containing protein</fullName>
    </recommendedName>
</protein>
<dbReference type="InterPro" id="IPR047589">
    <property type="entry name" value="DUF11_rpt"/>
</dbReference>
<keyword evidence="3" id="KW-1185">Reference proteome</keyword>
<dbReference type="EMBL" id="CP019630">
    <property type="protein sequence ID" value="AQQ02876.1"/>
    <property type="molecule type" value="Genomic_DNA"/>
</dbReference>
<gene>
    <name evidence="2" type="ORF">B0E33_04110</name>
</gene>
<dbReference type="Proteomes" id="UP000188174">
    <property type="component" value="Chromosome"/>
</dbReference>
<dbReference type="RefSeq" id="WP_077290492.1">
    <property type="nucleotide sequence ID" value="NZ_CP019630.1"/>
</dbReference>
<dbReference type="NCBIfam" id="TIGR01451">
    <property type="entry name" value="B_ant_repeat"/>
    <property type="match status" value="1"/>
</dbReference>
<dbReference type="InterPro" id="IPR051172">
    <property type="entry name" value="Chlamydia_OmcB"/>
</dbReference>
<evidence type="ECO:0000313" key="2">
    <source>
        <dbReference type="EMBL" id="AQQ02876.1"/>
    </source>
</evidence>
<feature type="domain" description="DUF11" evidence="1">
    <location>
        <begin position="58"/>
        <end position="180"/>
    </location>
</feature>
<sequence>MTAQLHEPLSPVTDSGPDRLFLVNRATATLDEPDPTPDNNTDTATIIPFVDGRSPAPDLVVTKTNDIVVIGGSETVSFTITAENVGTRVAAEVQVIDRIDTNVFEFVSASDGGSYDAASGTVAWRFNTLSPDDGLQTFTMVLKVKAGLASSNTTTTNVVEIEDNGLGGTDPTPDNNRDTHTDRLIYPDLLVTKTNNVEEVSPGDIVDYQITVSNVGAFKADGVNVVDLADPRIYRFVSASGGGVYDAATGRINWTLGTVEAGSAPQVLTLRLEVLFPSSADIENAVNVVTVTSDGTRGLDSNPLNNFAFDIDILNAAPDPLEIDRVLADPEEEDEEEKEDLLYISPILTGTAAPGATVSVILCGPGGGPIQLAAVHTAMDGSWLMTLANVAGRGPVSAIVVTSPPMLTGLGTLDATNVFLNPGGDTPIAFERHYDIFNAEDASSATVLASQTDASEDPYSVSSRRYVNFNDVAGTGLTGG</sequence>
<dbReference type="PANTHER" id="PTHR34819">
    <property type="entry name" value="LARGE CYSTEINE-RICH PERIPLASMIC PROTEIN OMCB"/>
    <property type="match status" value="1"/>
</dbReference>
<feature type="domain" description="DUF11" evidence="1">
    <location>
        <begin position="188"/>
        <end position="307"/>
    </location>
</feature>
<name>A0ABM6HXT1_9HYPH</name>
<dbReference type="Pfam" id="PF01345">
    <property type="entry name" value="DUF11"/>
    <property type="match status" value="2"/>
</dbReference>
<reference evidence="2 3" key="1">
    <citation type="submission" date="2017-02" db="EMBL/GenBank/DDBJ databases">
        <authorList>
            <person name="Jeong S."/>
        </authorList>
    </citation>
    <scope>NUCLEOTIDE SEQUENCE [LARGE SCALE GENOMIC DNA]</scope>
    <source>
        <strain evidence="2 3">RMAR6-6</strain>
    </source>
</reference>
<evidence type="ECO:0000313" key="3">
    <source>
        <dbReference type="Proteomes" id="UP000188174"/>
    </source>
</evidence>
<organism evidence="2 3">
    <name type="scientific">Roseibium algicola</name>
    <dbReference type="NCBI Taxonomy" id="2857014"/>
    <lineage>
        <taxon>Bacteria</taxon>
        <taxon>Pseudomonadati</taxon>
        <taxon>Pseudomonadota</taxon>
        <taxon>Alphaproteobacteria</taxon>
        <taxon>Hyphomicrobiales</taxon>
        <taxon>Stappiaceae</taxon>
        <taxon>Roseibium</taxon>
    </lineage>
</organism>